<evidence type="ECO:0000256" key="3">
    <source>
        <dbReference type="ARBA" id="ARBA00023082"/>
    </source>
</evidence>
<evidence type="ECO:0000256" key="2">
    <source>
        <dbReference type="ARBA" id="ARBA00023015"/>
    </source>
</evidence>
<dbReference type="Pfam" id="PF08281">
    <property type="entry name" value="Sigma70_r4_2"/>
    <property type="match status" value="1"/>
</dbReference>
<comment type="caution">
    <text evidence="8">The sequence shown here is derived from an EMBL/GenBank/DDBJ whole genome shotgun (WGS) entry which is preliminary data.</text>
</comment>
<keyword evidence="4" id="KW-0238">DNA-binding</keyword>
<gene>
    <name evidence="8" type="ORF">CH330_05395</name>
</gene>
<feature type="domain" description="RNA polymerase sigma-70 region 2" evidence="6">
    <location>
        <begin position="47"/>
        <end position="112"/>
    </location>
</feature>
<dbReference type="EMBL" id="NOZP01000093">
    <property type="protein sequence ID" value="OYD15545.1"/>
    <property type="molecule type" value="Genomic_DNA"/>
</dbReference>
<dbReference type="NCBIfam" id="TIGR02937">
    <property type="entry name" value="sigma70-ECF"/>
    <property type="match status" value="1"/>
</dbReference>
<dbReference type="InterPro" id="IPR036388">
    <property type="entry name" value="WH-like_DNA-bd_sf"/>
</dbReference>
<dbReference type="PANTHER" id="PTHR43133:SF8">
    <property type="entry name" value="RNA POLYMERASE SIGMA FACTOR HI_1459-RELATED"/>
    <property type="match status" value="1"/>
</dbReference>
<keyword evidence="3" id="KW-0731">Sigma factor</keyword>
<comment type="similarity">
    <text evidence="1">Belongs to the sigma-70 factor family. ECF subfamily.</text>
</comment>
<proteinExistence type="inferred from homology"/>
<dbReference type="InterPro" id="IPR013249">
    <property type="entry name" value="RNA_pol_sigma70_r4_t2"/>
</dbReference>
<feature type="domain" description="RNA polymerase sigma factor 70 region 4 type 2" evidence="7">
    <location>
        <begin position="140"/>
        <end position="192"/>
    </location>
</feature>
<dbReference type="PANTHER" id="PTHR43133">
    <property type="entry name" value="RNA POLYMERASE ECF-TYPE SIGMA FACTO"/>
    <property type="match status" value="1"/>
</dbReference>
<sequence length="201" mass="23302">MPDSRSFHLNNPGRARVELDEREEMDADAAVVKRILAGEKDAFEVIVKKYQVRAYRAALGWVGNGEDALDLSQDAFVKAFRALKRYDRGRSFFAWFYVILRNTCFNFLRKRRQEQTVSLDYVPAGMVATEDEGKRAELKRQVWRAIASLPETTREVMILKYFEEMSYQAIAETVGCPIGTVMSRLYYGRKKLKRILKGYYG</sequence>
<evidence type="ECO:0000313" key="8">
    <source>
        <dbReference type="EMBL" id="OYD15545.1"/>
    </source>
</evidence>
<keyword evidence="5" id="KW-0804">Transcription</keyword>
<dbReference type="Gene3D" id="1.10.10.10">
    <property type="entry name" value="Winged helix-like DNA-binding domain superfamily/Winged helix DNA-binding domain"/>
    <property type="match status" value="1"/>
</dbReference>
<dbReference type="SUPFAM" id="SSF88659">
    <property type="entry name" value="Sigma3 and sigma4 domains of RNA polymerase sigma factors"/>
    <property type="match status" value="1"/>
</dbReference>
<dbReference type="InterPro" id="IPR007627">
    <property type="entry name" value="RNA_pol_sigma70_r2"/>
</dbReference>
<dbReference type="GO" id="GO:0016987">
    <property type="term" value="F:sigma factor activity"/>
    <property type="evidence" value="ECO:0007669"/>
    <property type="project" value="UniProtKB-KW"/>
</dbReference>
<dbReference type="CDD" id="cd06171">
    <property type="entry name" value="Sigma70_r4"/>
    <property type="match status" value="1"/>
</dbReference>
<evidence type="ECO:0000313" key="9">
    <source>
        <dbReference type="Proteomes" id="UP000215559"/>
    </source>
</evidence>
<evidence type="ECO:0000256" key="1">
    <source>
        <dbReference type="ARBA" id="ARBA00010641"/>
    </source>
</evidence>
<dbReference type="AlphaFoldDB" id="A0A235BVD4"/>
<dbReference type="InterPro" id="IPR039425">
    <property type="entry name" value="RNA_pol_sigma-70-like"/>
</dbReference>
<evidence type="ECO:0008006" key="10">
    <source>
        <dbReference type="Google" id="ProtNLM"/>
    </source>
</evidence>
<protein>
    <recommendedName>
        <fullName evidence="10">RNA polymerase sigma factor</fullName>
    </recommendedName>
</protein>
<accession>A0A235BVD4</accession>
<keyword evidence="2" id="KW-0805">Transcription regulation</keyword>
<reference evidence="8 9" key="1">
    <citation type="submission" date="2017-07" db="EMBL/GenBank/DDBJ databases">
        <title>Recovery of genomes from metagenomes via a dereplication, aggregation, and scoring strategy.</title>
        <authorList>
            <person name="Sieber C.M."/>
            <person name="Probst A.J."/>
            <person name="Sharrar A."/>
            <person name="Thomas B.C."/>
            <person name="Hess M."/>
            <person name="Tringe S.G."/>
            <person name="Banfield J.F."/>
        </authorList>
    </citation>
    <scope>NUCLEOTIDE SEQUENCE [LARGE SCALE GENOMIC DNA]</scope>
    <source>
        <strain evidence="8">JGI_Cruoil_03_51_56</strain>
    </source>
</reference>
<dbReference type="GO" id="GO:0003677">
    <property type="term" value="F:DNA binding"/>
    <property type="evidence" value="ECO:0007669"/>
    <property type="project" value="UniProtKB-KW"/>
</dbReference>
<evidence type="ECO:0000259" key="7">
    <source>
        <dbReference type="Pfam" id="PF08281"/>
    </source>
</evidence>
<dbReference type="Proteomes" id="UP000215559">
    <property type="component" value="Unassembled WGS sequence"/>
</dbReference>
<dbReference type="InterPro" id="IPR014284">
    <property type="entry name" value="RNA_pol_sigma-70_dom"/>
</dbReference>
<dbReference type="InterPro" id="IPR013325">
    <property type="entry name" value="RNA_pol_sigma_r2"/>
</dbReference>
<dbReference type="GO" id="GO:0006352">
    <property type="term" value="P:DNA-templated transcription initiation"/>
    <property type="evidence" value="ECO:0007669"/>
    <property type="project" value="InterPro"/>
</dbReference>
<evidence type="ECO:0000256" key="5">
    <source>
        <dbReference type="ARBA" id="ARBA00023163"/>
    </source>
</evidence>
<dbReference type="Pfam" id="PF04542">
    <property type="entry name" value="Sigma70_r2"/>
    <property type="match status" value="1"/>
</dbReference>
<evidence type="ECO:0000259" key="6">
    <source>
        <dbReference type="Pfam" id="PF04542"/>
    </source>
</evidence>
<organism evidence="8 9">
    <name type="scientific">candidate division WOR-3 bacterium JGI_Cruoil_03_51_56</name>
    <dbReference type="NCBI Taxonomy" id="1973747"/>
    <lineage>
        <taxon>Bacteria</taxon>
        <taxon>Bacteria division WOR-3</taxon>
    </lineage>
</organism>
<dbReference type="SUPFAM" id="SSF88946">
    <property type="entry name" value="Sigma2 domain of RNA polymerase sigma factors"/>
    <property type="match status" value="1"/>
</dbReference>
<evidence type="ECO:0000256" key="4">
    <source>
        <dbReference type="ARBA" id="ARBA00023125"/>
    </source>
</evidence>
<dbReference type="InterPro" id="IPR013324">
    <property type="entry name" value="RNA_pol_sigma_r3/r4-like"/>
</dbReference>
<dbReference type="Gene3D" id="1.10.1740.10">
    <property type="match status" value="1"/>
</dbReference>
<name>A0A235BVD4_UNCW3</name>